<gene>
    <name evidence="1" type="ORF">DRW41_04300</name>
</gene>
<keyword evidence="2" id="KW-1185">Reference proteome</keyword>
<dbReference type="EMBL" id="QNQT01000001">
    <property type="protein sequence ID" value="RDU38787.1"/>
    <property type="molecule type" value="Genomic_DNA"/>
</dbReference>
<organism evidence="1 2">
    <name type="scientific">Neobacillus piezotolerans</name>
    <dbReference type="NCBI Taxonomy" id="2259171"/>
    <lineage>
        <taxon>Bacteria</taxon>
        <taxon>Bacillati</taxon>
        <taxon>Bacillota</taxon>
        <taxon>Bacilli</taxon>
        <taxon>Bacillales</taxon>
        <taxon>Bacillaceae</taxon>
        <taxon>Neobacillus</taxon>
    </lineage>
</organism>
<evidence type="ECO:0000313" key="1">
    <source>
        <dbReference type="EMBL" id="RDU38787.1"/>
    </source>
</evidence>
<reference evidence="1 2" key="1">
    <citation type="submission" date="2018-07" db="EMBL/GenBank/DDBJ databases">
        <title>Bacillus sp. YLB-04 draft genome sequence.</title>
        <authorList>
            <person name="Yu L."/>
            <person name="Tang X."/>
        </authorList>
    </citation>
    <scope>NUCLEOTIDE SEQUENCE [LARGE SCALE GENOMIC DNA]</scope>
    <source>
        <strain evidence="1 2">YLB-04</strain>
    </source>
</reference>
<accession>A0A3D8GWF3</accession>
<protein>
    <submittedName>
        <fullName evidence="1">Uncharacterized protein</fullName>
    </submittedName>
</protein>
<sequence length="98" mass="10623">MRVAEGQPVEKIELCFGEGALINRQFVQKGYKQAAEGPTSLGDCAVIEWVDFLTGVSFTQDLHASCGRANQFKRQMPCFEACAPIKLAVCSPIATLEG</sequence>
<dbReference type="AlphaFoldDB" id="A0A3D8GWF3"/>
<proteinExistence type="predicted"/>
<dbReference type="Proteomes" id="UP000257144">
    <property type="component" value="Unassembled WGS sequence"/>
</dbReference>
<evidence type="ECO:0000313" key="2">
    <source>
        <dbReference type="Proteomes" id="UP000257144"/>
    </source>
</evidence>
<name>A0A3D8GWF3_9BACI</name>
<comment type="caution">
    <text evidence="1">The sequence shown here is derived from an EMBL/GenBank/DDBJ whole genome shotgun (WGS) entry which is preliminary data.</text>
</comment>